<organism evidence="13">
    <name type="scientific">Micromonas pusilla (strain CCMP1545)</name>
    <name type="common">Picoplanktonic green alga</name>
    <dbReference type="NCBI Taxonomy" id="564608"/>
    <lineage>
        <taxon>Eukaryota</taxon>
        <taxon>Viridiplantae</taxon>
        <taxon>Chlorophyta</taxon>
        <taxon>Mamiellophyceae</taxon>
        <taxon>Mamiellales</taxon>
        <taxon>Mamiellaceae</taxon>
        <taxon>Micromonas</taxon>
    </lineage>
</organism>
<dbReference type="EMBL" id="GG663740">
    <property type="protein sequence ID" value="EEH56276.1"/>
    <property type="molecule type" value="Genomic_DNA"/>
</dbReference>
<dbReference type="Gene3D" id="1.20.1530.20">
    <property type="match status" value="1"/>
</dbReference>
<feature type="transmembrane region" description="Helical" evidence="10">
    <location>
        <begin position="188"/>
        <end position="210"/>
    </location>
</feature>
<evidence type="ECO:0000256" key="1">
    <source>
        <dbReference type="ARBA" id="ARBA00004141"/>
    </source>
</evidence>
<dbReference type="OMA" id="IPFLELW"/>
<keyword evidence="2" id="KW-0813">Transport</keyword>
<dbReference type="eggNOG" id="KOG1650">
    <property type="taxonomic scope" value="Eukaryota"/>
</dbReference>
<evidence type="ECO:0000256" key="8">
    <source>
        <dbReference type="ARBA" id="ARBA00023136"/>
    </source>
</evidence>
<keyword evidence="3" id="KW-0050">Antiport</keyword>
<keyword evidence="4 10" id="KW-0812">Transmembrane</keyword>
<feature type="transmembrane region" description="Helical" evidence="10">
    <location>
        <begin position="6"/>
        <end position="25"/>
    </location>
</feature>
<dbReference type="GO" id="GO:0015297">
    <property type="term" value="F:antiporter activity"/>
    <property type="evidence" value="ECO:0007669"/>
    <property type="project" value="UniProtKB-KW"/>
</dbReference>
<keyword evidence="7" id="KW-0406">Ion transport</keyword>
<proteinExistence type="predicted"/>
<dbReference type="PANTHER" id="PTHR43562:SF3">
    <property type="entry name" value="SODIUM ION_PROTON EXCHANGER (EUROFUNG)"/>
    <property type="match status" value="1"/>
</dbReference>
<dbReference type="InterPro" id="IPR006153">
    <property type="entry name" value="Cation/H_exchanger_TM"/>
</dbReference>
<dbReference type="GeneID" id="9684510"/>
<evidence type="ECO:0000313" key="13">
    <source>
        <dbReference type="Proteomes" id="UP000001876"/>
    </source>
</evidence>
<evidence type="ECO:0000259" key="11">
    <source>
        <dbReference type="Pfam" id="PF00999"/>
    </source>
</evidence>
<keyword evidence="13" id="KW-1185">Reference proteome</keyword>
<evidence type="ECO:0000256" key="6">
    <source>
        <dbReference type="ARBA" id="ARBA00023053"/>
    </source>
</evidence>
<dbReference type="InterPro" id="IPR038770">
    <property type="entry name" value="Na+/solute_symporter_sf"/>
</dbReference>
<name>C1MU66_MICPC</name>
<feature type="transmembrane region" description="Helical" evidence="10">
    <location>
        <begin position="231"/>
        <end position="256"/>
    </location>
</feature>
<feature type="transmembrane region" description="Helical" evidence="10">
    <location>
        <begin position="366"/>
        <end position="385"/>
    </location>
</feature>
<feature type="transmembrane region" description="Helical" evidence="10">
    <location>
        <begin position="114"/>
        <end position="133"/>
    </location>
</feature>
<keyword evidence="9" id="KW-0739">Sodium transport</keyword>
<keyword evidence="8 10" id="KW-0472">Membrane</keyword>
<accession>C1MU66</accession>
<dbReference type="RefSeq" id="XP_003059144.1">
    <property type="nucleotide sequence ID" value="XM_003059098.1"/>
</dbReference>
<feature type="domain" description="Cation/H+ exchanger transmembrane" evidence="11">
    <location>
        <begin position="22"/>
        <end position="384"/>
    </location>
</feature>
<evidence type="ECO:0000313" key="12">
    <source>
        <dbReference type="EMBL" id="EEH56276.1"/>
    </source>
</evidence>
<evidence type="ECO:0000256" key="3">
    <source>
        <dbReference type="ARBA" id="ARBA00022449"/>
    </source>
</evidence>
<sequence>MASTLYEIARLWITFIALACGGKLGELVHAPLVGEIVVGLLLGPSGANFIPEPDGVVLLGNLGLCVLVMTGGLSIDVDALAHVGPVAIAIAVTGTLLPIALGCAFMTAAGYSPAVGVAAGTALSSTSIGMATNTMAAANALHTRIGSLVCVAAMIDDVLSLVILAVLGNVGGSSDDAGALTWAIGRPVMVSVAFVVVGAGAARVVPRVFAREWGWATRAGETLTKMKRDDVVVASMLTLTLGLVVACGAAGSTYLLGAFVGGYAFAAAPNAKDAWAKYDLLSARLASIFFLSVGMQIPLADLFDGAGAGLGIGYAVPAVLGKLATGAFVRDVGDAAVVGWAMVGRGELGFVMAREALDEGLFGDTPYVACVWALLIATLVSPVFMRRALERRKAAGGWAAGDVGAAEDGADAVEIGRHDVA</sequence>
<dbReference type="GO" id="GO:0006814">
    <property type="term" value="P:sodium ion transport"/>
    <property type="evidence" value="ECO:0007669"/>
    <property type="project" value="UniProtKB-KW"/>
</dbReference>
<protein>
    <submittedName>
        <fullName evidence="12">Monovalent Cation:Proton antiporter-2 family</fullName>
    </submittedName>
</protein>
<dbReference type="PANTHER" id="PTHR43562">
    <property type="entry name" value="NAPA-TYPE SODIUM/HYDROGEN ANTIPORTER"/>
    <property type="match status" value="1"/>
</dbReference>
<feature type="transmembrane region" description="Helical" evidence="10">
    <location>
        <begin position="87"/>
        <end position="108"/>
    </location>
</feature>
<gene>
    <name evidence="12" type="ORF">MICPUCDRAFT_40144</name>
</gene>
<dbReference type="Proteomes" id="UP000001876">
    <property type="component" value="Unassembled WGS sequence"/>
</dbReference>
<dbReference type="GO" id="GO:1902600">
    <property type="term" value="P:proton transmembrane transport"/>
    <property type="evidence" value="ECO:0007669"/>
    <property type="project" value="InterPro"/>
</dbReference>
<evidence type="ECO:0000256" key="10">
    <source>
        <dbReference type="SAM" id="Phobius"/>
    </source>
</evidence>
<reference evidence="12 13" key="1">
    <citation type="journal article" date="2009" name="Science">
        <title>Green evolution and dynamic adaptations revealed by genomes of the marine picoeukaryotes Micromonas.</title>
        <authorList>
            <person name="Worden A.Z."/>
            <person name="Lee J.H."/>
            <person name="Mock T."/>
            <person name="Rouze P."/>
            <person name="Simmons M.P."/>
            <person name="Aerts A.L."/>
            <person name="Allen A.E."/>
            <person name="Cuvelier M.L."/>
            <person name="Derelle E."/>
            <person name="Everett M.V."/>
            <person name="Foulon E."/>
            <person name="Grimwood J."/>
            <person name="Gundlach H."/>
            <person name="Henrissat B."/>
            <person name="Napoli C."/>
            <person name="McDonald S.M."/>
            <person name="Parker M.S."/>
            <person name="Rombauts S."/>
            <person name="Salamov A."/>
            <person name="Von Dassow P."/>
            <person name="Badger J.H."/>
            <person name="Coutinho P.M."/>
            <person name="Demir E."/>
            <person name="Dubchak I."/>
            <person name="Gentemann C."/>
            <person name="Eikrem W."/>
            <person name="Gready J.E."/>
            <person name="John U."/>
            <person name="Lanier W."/>
            <person name="Lindquist E.A."/>
            <person name="Lucas S."/>
            <person name="Mayer K.F."/>
            <person name="Moreau H."/>
            <person name="Not F."/>
            <person name="Otillar R."/>
            <person name="Panaud O."/>
            <person name="Pangilinan J."/>
            <person name="Paulsen I."/>
            <person name="Piegu B."/>
            <person name="Poliakov A."/>
            <person name="Robbens S."/>
            <person name="Schmutz J."/>
            <person name="Toulza E."/>
            <person name="Wyss T."/>
            <person name="Zelensky A."/>
            <person name="Zhou K."/>
            <person name="Armbrust E.V."/>
            <person name="Bhattacharya D."/>
            <person name="Goodenough U.W."/>
            <person name="Van de Peer Y."/>
            <person name="Grigoriev I.V."/>
        </authorList>
    </citation>
    <scope>NUCLEOTIDE SEQUENCE [LARGE SCALE GENOMIC DNA]</scope>
    <source>
        <strain evidence="12 13">CCMP1545</strain>
    </source>
</reference>
<dbReference type="OrthoDB" id="1935933at2759"/>
<feature type="transmembrane region" description="Helical" evidence="10">
    <location>
        <begin position="145"/>
        <end position="168"/>
    </location>
</feature>
<evidence type="ECO:0000256" key="4">
    <source>
        <dbReference type="ARBA" id="ARBA00022692"/>
    </source>
</evidence>
<evidence type="ECO:0000256" key="9">
    <source>
        <dbReference type="ARBA" id="ARBA00023201"/>
    </source>
</evidence>
<evidence type="ECO:0000256" key="7">
    <source>
        <dbReference type="ARBA" id="ARBA00023065"/>
    </source>
</evidence>
<comment type="subcellular location">
    <subcellularLocation>
        <location evidence="1">Membrane</location>
        <topology evidence="1">Multi-pass membrane protein</topology>
    </subcellularLocation>
</comment>
<dbReference type="AlphaFoldDB" id="C1MU66"/>
<dbReference type="KEGG" id="mpp:MICPUCDRAFT_40144"/>
<feature type="transmembrane region" description="Helical" evidence="10">
    <location>
        <begin position="56"/>
        <end position="75"/>
    </location>
</feature>
<dbReference type="GO" id="GO:0016020">
    <property type="term" value="C:membrane"/>
    <property type="evidence" value="ECO:0007669"/>
    <property type="project" value="UniProtKB-SubCell"/>
</dbReference>
<dbReference type="Pfam" id="PF00999">
    <property type="entry name" value="Na_H_Exchanger"/>
    <property type="match status" value="1"/>
</dbReference>
<evidence type="ECO:0000256" key="2">
    <source>
        <dbReference type="ARBA" id="ARBA00022448"/>
    </source>
</evidence>
<keyword evidence="5 10" id="KW-1133">Transmembrane helix</keyword>
<keyword evidence="6" id="KW-0915">Sodium</keyword>
<evidence type="ECO:0000256" key="5">
    <source>
        <dbReference type="ARBA" id="ARBA00022989"/>
    </source>
</evidence>